<dbReference type="PANTHER" id="PTHR43297:SF2">
    <property type="entry name" value="DIPEPTIDE TRANSPORT ATP-BINDING PROTEIN DPPD"/>
    <property type="match status" value="1"/>
</dbReference>
<dbReference type="EMBL" id="BMDT01000001">
    <property type="protein sequence ID" value="GGI64670.1"/>
    <property type="molecule type" value="Genomic_DNA"/>
</dbReference>
<dbReference type="SMART" id="SM00382">
    <property type="entry name" value="AAA"/>
    <property type="match status" value="1"/>
</dbReference>
<dbReference type="GO" id="GO:0016887">
    <property type="term" value="F:ATP hydrolysis activity"/>
    <property type="evidence" value="ECO:0007669"/>
    <property type="project" value="InterPro"/>
</dbReference>
<dbReference type="Gene3D" id="3.40.50.300">
    <property type="entry name" value="P-loop containing nucleotide triphosphate hydrolases"/>
    <property type="match status" value="1"/>
</dbReference>
<evidence type="ECO:0000256" key="6">
    <source>
        <dbReference type="ARBA" id="ARBA00022840"/>
    </source>
</evidence>
<dbReference type="FunFam" id="3.40.50.300:FF:000016">
    <property type="entry name" value="Oligopeptide ABC transporter ATP-binding component"/>
    <property type="match status" value="1"/>
</dbReference>
<evidence type="ECO:0000256" key="7">
    <source>
        <dbReference type="ARBA" id="ARBA00023136"/>
    </source>
</evidence>
<dbReference type="Proteomes" id="UP000622610">
    <property type="component" value="Unassembled WGS sequence"/>
</dbReference>
<dbReference type="InterPro" id="IPR027417">
    <property type="entry name" value="P-loop_NTPase"/>
</dbReference>
<comment type="caution">
    <text evidence="9">The sequence shown here is derived from an EMBL/GenBank/DDBJ whole genome shotgun (WGS) entry which is preliminary data.</text>
</comment>
<dbReference type="RefSeq" id="WP_188366512.1">
    <property type="nucleotide sequence ID" value="NZ_BMDT01000001.1"/>
</dbReference>
<dbReference type="PROSITE" id="PS50893">
    <property type="entry name" value="ABC_TRANSPORTER_2"/>
    <property type="match status" value="1"/>
</dbReference>
<dbReference type="CDD" id="cd03257">
    <property type="entry name" value="ABC_NikE_OppD_transporters"/>
    <property type="match status" value="1"/>
</dbReference>
<evidence type="ECO:0000313" key="9">
    <source>
        <dbReference type="EMBL" id="GGI64670.1"/>
    </source>
</evidence>
<accession>A0A917N3G6</accession>
<reference evidence="9" key="1">
    <citation type="journal article" date="2014" name="Int. J. Syst. Evol. Microbiol.">
        <title>Complete genome sequence of Corynebacterium casei LMG S-19264T (=DSM 44701T), isolated from a smear-ripened cheese.</title>
        <authorList>
            <consortium name="US DOE Joint Genome Institute (JGI-PGF)"/>
            <person name="Walter F."/>
            <person name="Albersmeier A."/>
            <person name="Kalinowski J."/>
            <person name="Ruckert C."/>
        </authorList>
    </citation>
    <scope>NUCLEOTIDE SEQUENCE</scope>
    <source>
        <strain evidence="9">CCM 8433</strain>
    </source>
</reference>
<keyword evidence="5" id="KW-0547">Nucleotide-binding</keyword>
<comment type="subcellular location">
    <subcellularLocation>
        <location evidence="1">Cell membrane</location>
        <topology evidence="1">Peripheral membrane protein</topology>
    </subcellularLocation>
</comment>
<evidence type="ECO:0000256" key="2">
    <source>
        <dbReference type="ARBA" id="ARBA00005417"/>
    </source>
</evidence>
<reference evidence="9" key="2">
    <citation type="submission" date="2020-09" db="EMBL/GenBank/DDBJ databases">
        <authorList>
            <person name="Sun Q."/>
            <person name="Sedlacek I."/>
        </authorList>
    </citation>
    <scope>NUCLEOTIDE SEQUENCE</scope>
    <source>
        <strain evidence="9">CCM 8433</strain>
    </source>
</reference>
<keyword evidence="6 9" id="KW-0067">ATP-binding</keyword>
<dbReference type="GO" id="GO:0005886">
    <property type="term" value="C:plasma membrane"/>
    <property type="evidence" value="ECO:0007669"/>
    <property type="project" value="UniProtKB-SubCell"/>
</dbReference>
<evidence type="ECO:0000256" key="5">
    <source>
        <dbReference type="ARBA" id="ARBA00022741"/>
    </source>
</evidence>
<keyword evidence="7" id="KW-0472">Membrane</keyword>
<dbReference type="SUPFAM" id="SSF52540">
    <property type="entry name" value="P-loop containing nucleoside triphosphate hydrolases"/>
    <property type="match status" value="1"/>
</dbReference>
<keyword evidence="3" id="KW-0813">Transport</keyword>
<organism evidence="9 10">
    <name type="scientific">Enterococcus alcedinis</name>
    <dbReference type="NCBI Taxonomy" id="1274384"/>
    <lineage>
        <taxon>Bacteria</taxon>
        <taxon>Bacillati</taxon>
        <taxon>Bacillota</taxon>
        <taxon>Bacilli</taxon>
        <taxon>Lactobacillales</taxon>
        <taxon>Enterococcaceae</taxon>
        <taxon>Enterococcus</taxon>
    </lineage>
</organism>
<name>A0A917N3G6_9ENTE</name>
<dbReference type="Pfam" id="PF00005">
    <property type="entry name" value="ABC_tran"/>
    <property type="match status" value="1"/>
</dbReference>
<comment type="similarity">
    <text evidence="2">Belongs to the ABC transporter superfamily.</text>
</comment>
<dbReference type="PROSITE" id="PS00211">
    <property type="entry name" value="ABC_TRANSPORTER_1"/>
    <property type="match status" value="1"/>
</dbReference>
<feature type="domain" description="ABC transporter" evidence="8">
    <location>
        <begin position="6"/>
        <end position="248"/>
    </location>
</feature>
<evidence type="ECO:0000259" key="8">
    <source>
        <dbReference type="PROSITE" id="PS50893"/>
    </source>
</evidence>
<gene>
    <name evidence="9" type="ORF">GCM10011482_03240</name>
</gene>
<dbReference type="GO" id="GO:0005524">
    <property type="term" value="F:ATP binding"/>
    <property type="evidence" value="ECO:0007669"/>
    <property type="project" value="UniProtKB-KW"/>
</dbReference>
<dbReference type="InterPro" id="IPR003593">
    <property type="entry name" value="AAA+_ATPase"/>
</dbReference>
<dbReference type="InterPro" id="IPR017871">
    <property type="entry name" value="ABC_transporter-like_CS"/>
</dbReference>
<evidence type="ECO:0000256" key="3">
    <source>
        <dbReference type="ARBA" id="ARBA00022448"/>
    </source>
</evidence>
<keyword evidence="4" id="KW-1003">Cell membrane</keyword>
<dbReference type="InterPro" id="IPR050388">
    <property type="entry name" value="ABC_Ni/Peptide_Import"/>
</dbReference>
<protein>
    <submittedName>
        <fullName evidence="9">ABC transporter ATP-binding protein</fullName>
    </submittedName>
</protein>
<evidence type="ECO:0000313" key="10">
    <source>
        <dbReference type="Proteomes" id="UP000622610"/>
    </source>
</evidence>
<dbReference type="InterPro" id="IPR003439">
    <property type="entry name" value="ABC_transporter-like_ATP-bd"/>
</dbReference>
<evidence type="ECO:0000256" key="1">
    <source>
        <dbReference type="ARBA" id="ARBA00004202"/>
    </source>
</evidence>
<dbReference type="PANTHER" id="PTHR43297">
    <property type="entry name" value="OLIGOPEPTIDE TRANSPORT ATP-BINDING PROTEIN APPD"/>
    <property type="match status" value="1"/>
</dbReference>
<sequence>MTQNILEIQGLQASYHHKKGSQTLLKEINLKIPEGQVVGIVGESGSGKSMTMKSILNILPENVEATFERFIFDGIEQQSPKELPISMIFQDPMTSLNPLRRIGYHLIEVIRRNQKVSKKEAEKLAIAELEKVGISLPEKRMKQFPHELSGGMRQRVMIAMALLAQPRLLIADEPTTALDVTIQAQILRLIQTLQEQNNLSVILVTHDLGVVAGMCDQIKVMYQGRIVEEGTVDDIFYHAQHPYTKQLLLAAHLGDKDAKLTTFTYNEQLTDHLIQKEISETHRIWLIAKEIAK</sequence>
<proteinExistence type="inferred from homology"/>
<evidence type="ECO:0000256" key="4">
    <source>
        <dbReference type="ARBA" id="ARBA00022475"/>
    </source>
</evidence>
<keyword evidence="10" id="KW-1185">Reference proteome</keyword>
<dbReference type="AlphaFoldDB" id="A0A917N3G6"/>